<keyword evidence="2" id="KW-0812">Transmembrane</keyword>
<organism evidence="5">
    <name type="scientific">Rodentolepis nana</name>
    <name type="common">Dwarf tapeworm</name>
    <name type="synonym">Hymenolepis nana</name>
    <dbReference type="NCBI Taxonomy" id="102285"/>
    <lineage>
        <taxon>Eukaryota</taxon>
        <taxon>Metazoa</taxon>
        <taxon>Spiralia</taxon>
        <taxon>Lophotrochozoa</taxon>
        <taxon>Platyhelminthes</taxon>
        <taxon>Cestoda</taxon>
        <taxon>Eucestoda</taxon>
        <taxon>Cyclophyllidea</taxon>
        <taxon>Hymenolepididae</taxon>
        <taxon>Rodentolepis</taxon>
    </lineage>
</organism>
<name>A0A0R3TVL1_RODNA</name>
<feature type="transmembrane region" description="Helical" evidence="2">
    <location>
        <begin position="7"/>
        <end position="25"/>
    </location>
</feature>
<dbReference type="AlphaFoldDB" id="A0A0R3TVL1"/>
<proteinExistence type="predicted"/>
<dbReference type="Proteomes" id="UP000278807">
    <property type="component" value="Unassembled WGS sequence"/>
</dbReference>
<gene>
    <name evidence="3" type="ORF">HNAJ_LOCUS11852</name>
</gene>
<dbReference type="WBParaSite" id="HNAJ_0001186301-mRNA-1">
    <property type="protein sequence ID" value="HNAJ_0001186301-mRNA-1"/>
    <property type="gene ID" value="HNAJ_0001186301"/>
</dbReference>
<keyword evidence="2" id="KW-1133">Transmembrane helix</keyword>
<feature type="region of interest" description="Disordered" evidence="1">
    <location>
        <begin position="167"/>
        <end position="199"/>
    </location>
</feature>
<reference evidence="5" key="1">
    <citation type="submission" date="2017-02" db="UniProtKB">
        <authorList>
            <consortium name="WormBaseParasite"/>
        </authorList>
    </citation>
    <scope>IDENTIFICATION</scope>
</reference>
<sequence length="243" mass="26694">MKDRVGLLNLTLWSLLLLIAYHTISDYGAETNAVVSFCLICALCSLLPLFAPKFKESVNERISLLPIPHQFSDVHHLEPLVIQHIGVYTISPPTSPLVPHSELPSESHTQEIVKLSSFLSTSSKPPSTRPIISSIDTRASVHTILSHSKSSSRLRLPKFTSISAGTGSQLTASTATNTTEEPQREKSASSPAAITAGEEGFIKKDTPLRTLCSQFLSSMYGNHQSAEFWRRCVSCVMDFSDYF</sequence>
<reference evidence="3 4" key="2">
    <citation type="submission" date="2018-11" db="EMBL/GenBank/DDBJ databases">
        <authorList>
            <consortium name="Pathogen Informatics"/>
        </authorList>
    </citation>
    <scope>NUCLEOTIDE SEQUENCE [LARGE SCALE GENOMIC DNA]</scope>
</reference>
<protein>
    <submittedName>
        <fullName evidence="5">RGS domain-containing protein</fullName>
    </submittedName>
</protein>
<dbReference type="OrthoDB" id="10603809at2759"/>
<accession>A0A0R3TVL1</accession>
<evidence type="ECO:0000313" key="5">
    <source>
        <dbReference type="WBParaSite" id="HNAJ_0001186301-mRNA-1"/>
    </source>
</evidence>
<evidence type="ECO:0000256" key="1">
    <source>
        <dbReference type="SAM" id="MobiDB-lite"/>
    </source>
</evidence>
<evidence type="ECO:0000256" key="2">
    <source>
        <dbReference type="SAM" id="Phobius"/>
    </source>
</evidence>
<feature type="compositionally biased region" description="Polar residues" evidence="1">
    <location>
        <begin position="167"/>
        <end position="180"/>
    </location>
</feature>
<evidence type="ECO:0000313" key="3">
    <source>
        <dbReference type="EMBL" id="VDO11545.1"/>
    </source>
</evidence>
<feature type="transmembrane region" description="Helical" evidence="2">
    <location>
        <begin position="31"/>
        <end position="51"/>
    </location>
</feature>
<dbReference type="EMBL" id="UZAE01013837">
    <property type="protein sequence ID" value="VDO11545.1"/>
    <property type="molecule type" value="Genomic_DNA"/>
</dbReference>
<keyword evidence="2" id="KW-0472">Membrane</keyword>
<keyword evidence="4" id="KW-1185">Reference proteome</keyword>
<evidence type="ECO:0000313" key="4">
    <source>
        <dbReference type="Proteomes" id="UP000278807"/>
    </source>
</evidence>